<keyword evidence="6" id="KW-1185">Reference proteome</keyword>
<dbReference type="GO" id="GO:0016020">
    <property type="term" value="C:membrane"/>
    <property type="evidence" value="ECO:0007669"/>
    <property type="project" value="TreeGrafter"/>
</dbReference>
<dbReference type="InterPro" id="IPR020904">
    <property type="entry name" value="Sc_DH/Rdtase_CS"/>
</dbReference>
<keyword evidence="2" id="KW-0560">Oxidoreductase</keyword>
<dbReference type="KEGG" id="sace:GIY23_10990"/>
<gene>
    <name evidence="5" type="ORF">GIY23_10990</name>
</gene>
<dbReference type="InterPro" id="IPR036291">
    <property type="entry name" value="NAD(P)-bd_dom_sf"/>
</dbReference>
<dbReference type="SUPFAM" id="SSF51735">
    <property type="entry name" value="NAD(P)-binding Rossmann-fold domains"/>
    <property type="match status" value="1"/>
</dbReference>
<evidence type="ECO:0000256" key="4">
    <source>
        <dbReference type="SAM" id="SignalP"/>
    </source>
</evidence>
<keyword evidence="4" id="KW-0732">Signal</keyword>
<feature type="chain" id="PRO_5039004058" evidence="4">
    <location>
        <begin position="26"/>
        <end position="348"/>
    </location>
</feature>
<accession>A0A5Q3Q5V5</accession>
<dbReference type="Gene3D" id="3.40.50.720">
    <property type="entry name" value="NAD(P)-binding Rossmann-like Domain"/>
    <property type="match status" value="1"/>
</dbReference>
<dbReference type="PRINTS" id="PR00080">
    <property type="entry name" value="SDRFAMILY"/>
</dbReference>
<evidence type="ECO:0000313" key="5">
    <source>
        <dbReference type="EMBL" id="QGK69978.1"/>
    </source>
</evidence>
<comment type="similarity">
    <text evidence="1 3">Belongs to the short-chain dehydrogenases/reductases (SDR) family.</text>
</comment>
<evidence type="ECO:0000256" key="3">
    <source>
        <dbReference type="RuleBase" id="RU000363"/>
    </source>
</evidence>
<dbReference type="PANTHER" id="PTHR44196">
    <property type="entry name" value="DEHYDROGENASE/REDUCTASE SDR FAMILY MEMBER 7B"/>
    <property type="match status" value="1"/>
</dbReference>
<evidence type="ECO:0000256" key="1">
    <source>
        <dbReference type="ARBA" id="ARBA00006484"/>
    </source>
</evidence>
<dbReference type="PROSITE" id="PS00061">
    <property type="entry name" value="ADH_SHORT"/>
    <property type="match status" value="1"/>
</dbReference>
<dbReference type="InterPro" id="IPR002347">
    <property type="entry name" value="SDR_fam"/>
</dbReference>
<dbReference type="PRINTS" id="PR00081">
    <property type="entry name" value="GDHRDH"/>
</dbReference>
<dbReference type="NCBIfam" id="NF005878">
    <property type="entry name" value="PRK07825.1"/>
    <property type="match status" value="1"/>
</dbReference>
<evidence type="ECO:0000256" key="2">
    <source>
        <dbReference type="ARBA" id="ARBA00023002"/>
    </source>
</evidence>
<dbReference type="Pfam" id="PF00106">
    <property type="entry name" value="adh_short"/>
    <property type="match status" value="1"/>
</dbReference>
<dbReference type="AlphaFoldDB" id="A0A5Q3Q5V5"/>
<reference evidence="6" key="1">
    <citation type="submission" date="2019-11" db="EMBL/GenBank/DDBJ databases">
        <title>The complete genome sequence of Saccharopolyspora sp. E2A.</title>
        <authorList>
            <person name="Zhang G."/>
        </authorList>
    </citation>
    <scope>NUCLEOTIDE SEQUENCE [LARGE SCALE GENOMIC DNA]</scope>
    <source>
        <strain evidence="6">E2A</strain>
    </source>
</reference>
<dbReference type="Proteomes" id="UP000371041">
    <property type="component" value="Chromosome"/>
</dbReference>
<organism evidence="5 6">
    <name type="scientific">Allosaccharopolyspora coralli</name>
    <dbReference type="NCBI Taxonomy" id="2665642"/>
    <lineage>
        <taxon>Bacteria</taxon>
        <taxon>Bacillati</taxon>
        <taxon>Actinomycetota</taxon>
        <taxon>Actinomycetes</taxon>
        <taxon>Pseudonocardiales</taxon>
        <taxon>Pseudonocardiaceae</taxon>
        <taxon>Allosaccharopolyspora</taxon>
    </lineage>
</organism>
<proteinExistence type="inferred from homology"/>
<dbReference type="GO" id="GO:0016491">
    <property type="term" value="F:oxidoreductase activity"/>
    <property type="evidence" value="ECO:0007669"/>
    <property type="project" value="UniProtKB-KW"/>
</dbReference>
<feature type="signal peptide" evidence="4">
    <location>
        <begin position="1"/>
        <end position="25"/>
    </location>
</feature>
<dbReference type="EMBL" id="CP045929">
    <property type="protein sequence ID" value="QGK69978.1"/>
    <property type="molecule type" value="Genomic_DNA"/>
</dbReference>
<sequence>MTARRWRTRSSGARPAYRRPSLAFACVTGCPFVAPRGALSSHLTRLRVTWSVESTRSPVPKPPAGQVVAVTGGAHGIGREIARQLAAAGARVAIGDRDLDAALTTAEELTGERHDDVAAFELDVTDTTAFSAFLAAVEHRWGPIDVLVNNAGVMWVGPFEAESDTAAQRQVDVNLHGVIRGVKLMAPAMRERGHGQIITMASGASKLAPAGEATYAATKHAVYGYLNAVRTELHGSGVRLSVIMPAVVETELAVGTATGPVRRLVAADVAKAVLDVVRRPRFEVTVPYRVGLVARLAAVLPDPARFRLLRAVVPNQVTGVTDRAIRATYENRSLTDPSPTVEQRGAPE</sequence>
<dbReference type="PANTHER" id="PTHR44196:SF1">
    <property type="entry name" value="DEHYDROGENASE_REDUCTASE SDR FAMILY MEMBER 7B"/>
    <property type="match status" value="1"/>
</dbReference>
<name>A0A5Q3Q5V5_9PSEU</name>
<protein>
    <submittedName>
        <fullName evidence="5">SDR family NAD(P)-dependent oxidoreductase</fullName>
    </submittedName>
</protein>
<evidence type="ECO:0000313" key="6">
    <source>
        <dbReference type="Proteomes" id="UP000371041"/>
    </source>
</evidence>
<dbReference type="CDD" id="cd05233">
    <property type="entry name" value="SDR_c"/>
    <property type="match status" value="1"/>
</dbReference>